<reference evidence="12" key="1">
    <citation type="submission" date="2019-10" db="EMBL/GenBank/DDBJ databases">
        <authorList>
            <consortium name="DOE Joint Genome Institute"/>
            <person name="Kuo A."/>
            <person name="Miyauchi S."/>
            <person name="Kiss E."/>
            <person name="Drula E."/>
            <person name="Kohler A."/>
            <person name="Sanchez-Garcia M."/>
            <person name="Andreopoulos B."/>
            <person name="Barry K.W."/>
            <person name="Bonito G."/>
            <person name="Buee M."/>
            <person name="Carver A."/>
            <person name="Chen C."/>
            <person name="Cichocki N."/>
            <person name="Clum A."/>
            <person name="Culley D."/>
            <person name="Crous P.W."/>
            <person name="Fauchery L."/>
            <person name="Girlanda M."/>
            <person name="Hayes R."/>
            <person name="Keri Z."/>
            <person name="LaButti K."/>
            <person name="Lipzen A."/>
            <person name="Lombard V."/>
            <person name="Magnuson J."/>
            <person name="Maillard F."/>
            <person name="Morin E."/>
            <person name="Murat C."/>
            <person name="Nolan M."/>
            <person name="Ohm R."/>
            <person name="Pangilinan J."/>
            <person name="Pereira M."/>
            <person name="Perotto S."/>
            <person name="Peter M."/>
            <person name="Riley R."/>
            <person name="Sitrit Y."/>
            <person name="Stielow B."/>
            <person name="Szollosi G."/>
            <person name="Zifcakova L."/>
            <person name="Stursova M."/>
            <person name="Spatafora J.W."/>
            <person name="Tedersoo L."/>
            <person name="Vaario L.-M."/>
            <person name="Yamada A."/>
            <person name="Yan M."/>
            <person name="Wang P."/>
            <person name="Xu J."/>
            <person name="Bruns T."/>
            <person name="Baldrian P."/>
            <person name="Vilgalys R."/>
            <person name="Henrissat B."/>
            <person name="Grigoriev I.V."/>
            <person name="Hibbett D."/>
            <person name="Nagy L.G."/>
            <person name="Martin F.M."/>
        </authorList>
    </citation>
    <scope>NUCLEOTIDE SEQUENCE</scope>
    <source>
        <strain evidence="12">Prilba</strain>
    </source>
</reference>
<evidence type="ECO:0000256" key="6">
    <source>
        <dbReference type="ARBA" id="ARBA00022776"/>
    </source>
</evidence>
<sequence length="397" mass="43314">MFSPEQKHQLLANLDIEVAHRTRQLESWLSDTLAAFRNRHERQLAYIPHLVRGMTMADFGDKYDGDVQAALRGLQKERLTVDTAPLDRNAMKRKWAPVPEEEEEGPETGQGDSGKNSRAAKHLRVAPPSPQKKPPPFPPNIPPSRIHAPRTPGTSRVTAQSPSPRKLARIPSAPLFRAGTAPTPSSPTKPTAASLARQVVRVPSTSTFKPAIPAPPKTPTFPPPPRWPRKDESMLSLNGSPLTNPYELGLEWLAEDDAGEGGGRDVPARTMLRRTASNIIIRRDPSSVVASASNMSNGLNNHHQAERPRNASNSQSQTQPQLVHSHSDSRPVGSSTIAAAARVAFPTRDGHLLEFNPLLTSPGELDKLEGITDSAKKQAKEDMSKLVQAAVAKWKVK</sequence>
<dbReference type="InterPro" id="IPR018851">
    <property type="entry name" value="Borealin_N"/>
</dbReference>
<name>A0A9P5MT22_9AGAM</name>
<feature type="region of interest" description="Disordered" evidence="10">
    <location>
        <begin position="82"/>
        <end position="240"/>
    </location>
</feature>
<evidence type="ECO:0000256" key="4">
    <source>
        <dbReference type="ARBA" id="ARBA00022454"/>
    </source>
</evidence>
<keyword evidence="7" id="KW-0539">Nucleus</keyword>
<dbReference type="GO" id="GO:0051233">
    <property type="term" value="C:spindle midzone"/>
    <property type="evidence" value="ECO:0007669"/>
    <property type="project" value="TreeGrafter"/>
</dbReference>
<keyword evidence="13" id="KW-1185">Reference proteome</keyword>
<comment type="similarity">
    <text evidence="3">Belongs to the borealin family.</text>
</comment>
<protein>
    <recommendedName>
        <fullName evidence="11">Borealin N-terminal domain-containing protein</fullName>
    </recommendedName>
</protein>
<feature type="compositionally biased region" description="Polar residues" evidence="10">
    <location>
        <begin position="152"/>
        <end position="163"/>
    </location>
</feature>
<feature type="region of interest" description="Disordered" evidence="10">
    <location>
        <begin position="291"/>
        <end position="334"/>
    </location>
</feature>
<comment type="caution">
    <text evidence="12">The sequence shown here is derived from an EMBL/GenBank/DDBJ whole genome shotgun (WGS) entry which is preliminary data.</text>
</comment>
<dbReference type="GO" id="GO:0000775">
    <property type="term" value="C:chromosome, centromeric region"/>
    <property type="evidence" value="ECO:0007669"/>
    <property type="project" value="UniProtKB-SubCell"/>
</dbReference>
<feature type="compositionally biased region" description="Polar residues" evidence="10">
    <location>
        <begin position="310"/>
        <end position="324"/>
    </location>
</feature>
<keyword evidence="5" id="KW-0132">Cell division</keyword>
<evidence type="ECO:0000256" key="5">
    <source>
        <dbReference type="ARBA" id="ARBA00022618"/>
    </source>
</evidence>
<comment type="subcellular location">
    <subcellularLocation>
        <location evidence="2">Chromosome</location>
        <location evidence="2">Centromere</location>
    </subcellularLocation>
    <subcellularLocation>
        <location evidence="1">Nucleus</location>
    </subcellularLocation>
</comment>
<evidence type="ECO:0000313" key="13">
    <source>
        <dbReference type="Proteomes" id="UP000759537"/>
    </source>
</evidence>
<feature type="compositionally biased region" description="Low complexity" evidence="10">
    <location>
        <begin position="178"/>
        <end position="194"/>
    </location>
</feature>
<evidence type="ECO:0000256" key="10">
    <source>
        <dbReference type="SAM" id="MobiDB-lite"/>
    </source>
</evidence>
<dbReference type="GO" id="GO:0032133">
    <property type="term" value="C:chromosome passenger complex"/>
    <property type="evidence" value="ECO:0007669"/>
    <property type="project" value="TreeGrafter"/>
</dbReference>
<evidence type="ECO:0000256" key="9">
    <source>
        <dbReference type="ARBA" id="ARBA00023328"/>
    </source>
</evidence>
<feature type="compositionally biased region" description="Pro residues" evidence="10">
    <location>
        <begin position="127"/>
        <end position="142"/>
    </location>
</feature>
<dbReference type="OrthoDB" id="2392550at2759"/>
<evidence type="ECO:0000313" key="12">
    <source>
        <dbReference type="EMBL" id="KAF8478030.1"/>
    </source>
</evidence>
<dbReference type="GO" id="GO:0005634">
    <property type="term" value="C:nucleus"/>
    <property type="evidence" value="ECO:0007669"/>
    <property type="project" value="UniProtKB-SubCell"/>
</dbReference>
<evidence type="ECO:0000256" key="2">
    <source>
        <dbReference type="ARBA" id="ARBA00004584"/>
    </source>
</evidence>
<feature type="domain" description="Borealin N-terminal" evidence="11">
    <location>
        <begin position="6"/>
        <end position="62"/>
    </location>
</feature>
<proteinExistence type="inferred from homology"/>
<keyword evidence="6" id="KW-0498">Mitosis</keyword>
<evidence type="ECO:0000256" key="1">
    <source>
        <dbReference type="ARBA" id="ARBA00004123"/>
    </source>
</evidence>
<evidence type="ECO:0000256" key="8">
    <source>
        <dbReference type="ARBA" id="ARBA00023306"/>
    </source>
</evidence>
<dbReference type="InterPro" id="IPR018867">
    <property type="entry name" value="Cell_div_borealin"/>
</dbReference>
<dbReference type="Pfam" id="PF10444">
    <property type="entry name" value="Nbl1_Borealin_N"/>
    <property type="match status" value="1"/>
</dbReference>
<evidence type="ECO:0000256" key="3">
    <source>
        <dbReference type="ARBA" id="ARBA00009914"/>
    </source>
</evidence>
<evidence type="ECO:0000259" key="11">
    <source>
        <dbReference type="Pfam" id="PF10444"/>
    </source>
</evidence>
<dbReference type="PANTHER" id="PTHR16040:SF7">
    <property type="entry name" value="AUSTRALIN, ISOFORM A-RELATED"/>
    <property type="match status" value="1"/>
</dbReference>
<keyword evidence="9" id="KW-0137">Centromere</keyword>
<dbReference type="AlphaFoldDB" id="A0A9P5MT22"/>
<accession>A0A9P5MT22</accession>
<dbReference type="Proteomes" id="UP000759537">
    <property type="component" value="Unassembled WGS sequence"/>
</dbReference>
<dbReference type="GO" id="GO:0051301">
    <property type="term" value="P:cell division"/>
    <property type="evidence" value="ECO:0007669"/>
    <property type="project" value="UniProtKB-KW"/>
</dbReference>
<reference evidence="12" key="2">
    <citation type="journal article" date="2020" name="Nat. Commun.">
        <title>Large-scale genome sequencing of mycorrhizal fungi provides insights into the early evolution of symbiotic traits.</title>
        <authorList>
            <person name="Miyauchi S."/>
            <person name="Kiss E."/>
            <person name="Kuo A."/>
            <person name="Drula E."/>
            <person name="Kohler A."/>
            <person name="Sanchez-Garcia M."/>
            <person name="Morin E."/>
            <person name="Andreopoulos B."/>
            <person name="Barry K.W."/>
            <person name="Bonito G."/>
            <person name="Buee M."/>
            <person name="Carver A."/>
            <person name="Chen C."/>
            <person name="Cichocki N."/>
            <person name="Clum A."/>
            <person name="Culley D."/>
            <person name="Crous P.W."/>
            <person name="Fauchery L."/>
            <person name="Girlanda M."/>
            <person name="Hayes R.D."/>
            <person name="Keri Z."/>
            <person name="LaButti K."/>
            <person name="Lipzen A."/>
            <person name="Lombard V."/>
            <person name="Magnuson J."/>
            <person name="Maillard F."/>
            <person name="Murat C."/>
            <person name="Nolan M."/>
            <person name="Ohm R.A."/>
            <person name="Pangilinan J."/>
            <person name="Pereira M.F."/>
            <person name="Perotto S."/>
            <person name="Peter M."/>
            <person name="Pfister S."/>
            <person name="Riley R."/>
            <person name="Sitrit Y."/>
            <person name="Stielow J.B."/>
            <person name="Szollosi G."/>
            <person name="Zifcakova L."/>
            <person name="Stursova M."/>
            <person name="Spatafora J.W."/>
            <person name="Tedersoo L."/>
            <person name="Vaario L.M."/>
            <person name="Yamada A."/>
            <person name="Yan M."/>
            <person name="Wang P."/>
            <person name="Xu J."/>
            <person name="Bruns T."/>
            <person name="Baldrian P."/>
            <person name="Vilgalys R."/>
            <person name="Dunand C."/>
            <person name="Henrissat B."/>
            <person name="Grigoriev I.V."/>
            <person name="Hibbett D."/>
            <person name="Nagy L.G."/>
            <person name="Martin F.M."/>
        </authorList>
    </citation>
    <scope>NUCLEOTIDE SEQUENCE</scope>
    <source>
        <strain evidence="12">Prilba</strain>
    </source>
</reference>
<dbReference type="GO" id="GO:0000070">
    <property type="term" value="P:mitotic sister chromatid segregation"/>
    <property type="evidence" value="ECO:0007669"/>
    <property type="project" value="TreeGrafter"/>
</dbReference>
<organism evidence="12 13">
    <name type="scientific">Russula ochroleuca</name>
    <dbReference type="NCBI Taxonomy" id="152965"/>
    <lineage>
        <taxon>Eukaryota</taxon>
        <taxon>Fungi</taxon>
        <taxon>Dikarya</taxon>
        <taxon>Basidiomycota</taxon>
        <taxon>Agaricomycotina</taxon>
        <taxon>Agaricomycetes</taxon>
        <taxon>Russulales</taxon>
        <taxon>Russulaceae</taxon>
        <taxon>Russula</taxon>
    </lineage>
</organism>
<keyword evidence="4" id="KW-0158">Chromosome</keyword>
<keyword evidence="8" id="KW-0131">Cell cycle</keyword>
<dbReference type="PANTHER" id="PTHR16040">
    <property type="entry name" value="AUSTRALIN, ISOFORM A-RELATED"/>
    <property type="match status" value="1"/>
</dbReference>
<dbReference type="EMBL" id="WHVB01000012">
    <property type="protein sequence ID" value="KAF8478030.1"/>
    <property type="molecule type" value="Genomic_DNA"/>
</dbReference>
<gene>
    <name evidence="12" type="ORF">DFH94DRAFT_77120</name>
</gene>
<evidence type="ECO:0000256" key="7">
    <source>
        <dbReference type="ARBA" id="ARBA00023242"/>
    </source>
</evidence>
<feature type="compositionally biased region" description="Pro residues" evidence="10">
    <location>
        <begin position="212"/>
        <end position="226"/>
    </location>
</feature>